<evidence type="ECO:0000313" key="8">
    <source>
        <dbReference type="EMBL" id="KAF1911941.1"/>
    </source>
</evidence>
<feature type="non-terminal residue" evidence="8">
    <location>
        <position position="377"/>
    </location>
</feature>
<keyword evidence="6" id="KW-0325">Glycoprotein</keyword>
<proteinExistence type="predicted"/>
<dbReference type="Proteomes" id="UP000800096">
    <property type="component" value="Unassembled WGS sequence"/>
</dbReference>
<dbReference type="GO" id="GO:0005886">
    <property type="term" value="C:plasma membrane"/>
    <property type="evidence" value="ECO:0007669"/>
    <property type="project" value="TreeGrafter"/>
</dbReference>
<keyword evidence="5" id="KW-0472">Membrane</keyword>
<gene>
    <name evidence="8" type="ORF">BDU57DRAFT_551542</name>
</gene>
<organism evidence="8 9">
    <name type="scientific">Ampelomyces quisqualis</name>
    <name type="common">Powdery mildew agent</name>
    <dbReference type="NCBI Taxonomy" id="50730"/>
    <lineage>
        <taxon>Eukaryota</taxon>
        <taxon>Fungi</taxon>
        <taxon>Dikarya</taxon>
        <taxon>Ascomycota</taxon>
        <taxon>Pezizomycotina</taxon>
        <taxon>Dothideomycetes</taxon>
        <taxon>Pleosporomycetidae</taxon>
        <taxon>Pleosporales</taxon>
        <taxon>Pleosporineae</taxon>
        <taxon>Phaeosphaeriaceae</taxon>
        <taxon>Ampelomyces</taxon>
    </lineage>
</organism>
<dbReference type="Pfam" id="PF01822">
    <property type="entry name" value="WSC"/>
    <property type="match status" value="2"/>
</dbReference>
<evidence type="ECO:0000256" key="5">
    <source>
        <dbReference type="ARBA" id="ARBA00023136"/>
    </source>
</evidence>
<dbReference type="OrthoDB" id="5985073at2759"/>
<keyword evidence="9" id="KW-1185">Reference proteome</keyword>
<accession>A0A6A5Q8C5</accession>
<feature type="domain" description="WSC" evidence="7">
    <location>
        <begin position="218"/>
        <end position="318"/>
    </location>
</feature>
<protein>
    <recommendedName>
        <fullName evidence="7">WSC domain-containing protein</fullName>
    </recommendedName>
</protein>
<evidence type="ECO:0000256" key="3">
    <source>
        <dbReference type="ARBA" id="ARBA00022729"/>
    </source>
</evidence>
<evidence type="ECO:0000313" key="9">
    <source>
        <dbReference type="Proteomes" id="UP000800096"/>
    </source>
</evidence>
<evidence type="ECO:0000256" key="2">
    <source>
        <dbReference type="ARBA" id="ARBA00022692"/>
    </source>
</evidence>
<dbReference type="AlphaFoldDB" id="A0A6A5Q8C5"/>
<dbReference type="EMBL" id="ML979141">
    <property type="protein sequence ID" value="KAF1911941.1"/>
    <property type="molecule type" value="Genomic_DNA"/>
</dbReference>
<dbReference type="PROSITE" id="PS51212">
    <property type="entry name" value="WSC"/>
    <property type="match status" value="3"/>
</dbReference>
<comment type="subcellular location">
    <subcellularLocation>
        <location evidence="1">Membrane</location>
        <topology evidence="1">Single-pass membrane protein</topology>
    </subcellularLocation>
</comment>
<feature type="domain" description="WSC" evidence="7">
    <location>
        <begin position="1"/>
        <end position="71"/>
    </location>
</feature>
<dbReference type="PANTHER" id="PTHR24269">
    <property type="entry name" value="KREMEN PROTEIN"/>
    <property type="match status" value="1"/>
</dbReference>
<sequence>MSAKICIDLCGPDAKDFSIVRGNECYCSNDAPGIDSGPDKDTGTNQCNLLCVGSITEYCGGTGQVSEAAITVYKRVVSLLTLPAPAYPTNWIFESCFYIDAWVALLTNGTAGNSFTAPAGNTDGVACSNLCFATKSTYTTAVVSDQTCYCSTLSITATASLTANLAGLGECSKPCTNNPGESCGGTSKANLALGIAYTRRPTAPSTTPPKYGTISPSGFFNWGCYFGAVYLLDTILTGLQISSLLDLVPDMDGSKCVNLCKAQSHNYAITIGGVCFCNKKPPTQDLRIVNQVLCNNPCPNHATERCGGEGIFGPKGRSLINIFGADEPPNADTVSEISLLALSLVCLNALCSAFRNPLVSRFGRKGECVARPTGWKW</sequence>
<keyword evidence="2" id="KW-0812">Transmembrane</keyword>
<evidence type="ECO:0000256" key="6">
    <source>
        <dbReference type="ARBA" id="ARBA00023180"/>
    </source>
</evidence>
<feature type="domain" description="WSC" evidence="7">
    <location>
        <begin position="90"/>
        <end position="195"/>
    </location>
</feature>
<keyword evidence="4" id="KW-1133">Transmembrane helix</keyword>
<evidence type="ECO:0000256" key="1">
    <source>
        <dbReference type="ARBA" id="ARBA00004167"/>
    </source>
</evidence>
<dbReference type="PANTHER" id="PTHR24269:SF16">
    <property type="entry name" value="PROTEIN SLG1"/>
    <property type="match status" value="1"/>
</dbReference>
<evidence type="ECO:0000259" key="7">
    <source>
        <dbReference type="PROSITE" id="PS51212"/>
    </source>
</evidence>
<evidence type="ECO:0000256" key="4">
    <source>
        <dbReference type="ARBA" id="ARBA00022989"/>
    </source>
</evidence>
<name>A0A6A5Q8C5_AMPQU</name>
<dbReference type="InterPro" id="IPR002889">
    <property type="entry name" value="WSC_carb-bd"/>
</dbReference>
<reference evidence="8" key="1">
    <citation type="journal article" date="2020" name="Stud. Mycol.">
        <title>101 Dothideomycetes genomes: a test case for predicting lifestyles and emergence of pathogens.</title>
        <authorList>
            <person name="Haridas S."/>
            <person name="Albert R."/>
            <person name="Binder M."/>
            <person name="Bloem J."/>
            <person name="Labutti K."/>
            <person name="Salamov A."/>
            <person name="Andreopoulos B."/>
            <person name="Baker S."/>
            <person name="Barry K."/>
            <person name="Bills G."/>
            <person name="Bluhm B."/>
            <person name="Cannon C."/>
            <person name="Castanera R."/>
            <person name="Culley D."/>
            <person name="Daum C."/>
            <person name="Ezra D."/>
            <person name="Gonzalez J."/>
            <person name="Henrissat B."/>
            <person name="Kuo A."/>
            <person name="Liang C."/>
            <person name="Lipzen A."/>
            <person name="Lutzoni F."/>
            <person name="Magnuson J."/>
            <person name="Mondo S."/>
            <person name="Nolan M."/>
            <person name="Ohm R."/>
            <person name="Pangilinan J."/>
            <person name="Park H.-J."/>
            <person name="Ramirez L."/>
            <person name="Alfaro M."/>
            <person name="Sun H."/>
            <person name="Tritt A."/>
            <person name="Yoshinaga Y."/>
            <person name="Zwiers L.-H."/>
            <person name="Turgeon B."/>
            <person name="Goodwin S."/>
            <person name="Spatafora J."/>
            <person name="Crous P."/>
            <person name="Grigoriev I."/>
        </authorList>
    </citation>
    <scope>NUCLEOTIDE SEQUENCE</scope>
    <source>
        <strain evidence="8">HMLAC05119</strain>
    </source>
</reference>
<keyword evidence="3" id="KW-0732">Signal</keyword>
<dbReference type="InterPro" id="IPR051836">
    <property type="entry name" value="Kremen_rcpt"/>
</dbReference>